<dbReference type="Proteomes" id="UP001386955">
    <property type="component" value="Unassembled WGS sequence"/>
</dbReference>
<name>A0AAN9XN35_PSOTE</name>
<protein>
    <submittedName>
        <fullName evidence="1">Uncharacterized protein</fullName>
    </submittedName>
</protein>
<dbReference type="AlphaFoldDB" id="A0AAN9XN35"/>
<reference evidence="1 2" key="1">
    <citation type="submission" date="2024-01" db="EMBL/GenBank/DDBJ databases">
        <title>The genomes of 5 underutilized Papilionoideae crops provide insights into root nodulation and disease resistanc.</title>
        <authorList>
            <person name="Jiang F."/>
        </authorList>
    </citation>
    <scope>NUCLEOTIDE SEQUENCE [LARGE SCALE GENOMIC DNA]</scope>
    <source>
        <strain evidence="1">DUOXIRENSHENG_FW03</strain>
        <tissue evidence="1">Leaves</tissue>
    </source>
</reference>
<evidence type="ECO:0000313" key="1">
    <source>
        <dbReference type="EMBL" id="KAK7399639.1"/>
    </source>
</evidence>
<evidence type="ECO:0000313" key="2">
    <source>
        <dbReference type="Proteomes" id="UP001386955"/>
    </source>
</evidence>
<proteinExistence type="predicted"/>
<sequence>MIRGKTGRFDGVKGVQRWRGRWGAIMEGEKEGEEERRRREGEGRRKDMVYEKKREIGMEVKEKWVRRLFCMYELKADDSDARQTIFTDEKVVNL</sequence>
<comment type="caution">
    <text evidence="1">The sequence shown here is derived from an EMBL/GenBank/DDBJ whole genome shotgun (WGS) entry which is preliminary data.</text>
</comment>
<keyword evidence="2" id="KW-1185">Reference proteome</keyword>
<organism evidence="1 2">
    <name type="scientific">Psophocarpus tetragonolobus</name>
    <name type="common">Winged bean</name>
    <name type="synonym">Dolichos tetragonolobus</name>
    <dbReference type="NCBI Taxonomy" id="3891"/>
    <lineage>
        <taxon>Eukaryota</taxon>
        <taxon>Viridiplantae</taxon>
        <taxon>Streptophyta</taxon>
        <taxon>Embryophyta</taxon>
        <taxon>Tracheophyta</taxon>
        <taxon>Spermatophyta</taxon>
        <taxon>Magnoliopsida</taxon>
        <taxon>eudicotyledons</taxon>
        <taxon>Gunneridae</taxon>
        <taxon>Pentapetalae</taxon>
        <taxon>rosids</taxon>
        <taxon>fabids</taxon>
        <taxon>Fabales</taxon>
        <taxon>Fabaceae</taxon>
        <taxon>Papilionoideae</taxon>
        <taxon>50 kb inversion clade</taxon>
        <taxon>NPAAA clade</taxon>
        <taxon>indigoferoid/millettioid clade</taxon>
        <taxon>Phaseoleae</taxon>
        <taxon>Psophocarpus</taxon>
    </lineage>
</organism>
<accession>A0AAN9XN35</accession>
<gene>
    <name evidence="1" type="ORF">VNO78_10826</name>
</gene>
<dbReference type="EMBL" id="JAYMYS010000003">
    <property type="protein sequence ID" value="KAK7399639.1"/>
    <property type="molecule type" value="Genomic_DNA"/>
</dbReference>